<dbReference type="InterPro" id="IPR034660">
    <property type="entry name" value="DinB/YfiT-like"/>
</dbReference>
<keyword evidence="1" id="KW-0732">Signal</keyword>
<dbReference type="Pfam" id="PF12867">
    <property type="entry name" value="DinB_2"/>
    <property type="match status" value="1"/>
</dbReference>
<dbReference type="Proteomes" id="UP000593892">
    <property type="component" value="Chromosome"/>
</dbReference>
<reference evidence="3 4" key="1">
    <citation type="submission" date="2020-10" db="EMBL/GenBank/DDBJ databases">
        <title>Complete genome sequence of Paludibaculum fermentans P105T, a facultatively anaerobic acidobacterium capable of dissimilatory Fe(III) reduction.</title>
        <authorList>
            <person name="Dedysh S.N."/>
            <person name="Beletsky A.V."/>
            <person name="Kulichevskaya I.S."/>
            <person name="Mardanov A.V."/>
            <person name="Ravin N.V."/>
        </authorList>
    </citation>
    <scope>NUCLEOTIDE SEQUENCE [LARGE SCALE GENOMIC DNA]</scope>
    <source>
        <strain evidence="3 4">P105</strain>
    </source>
</reference>
<feature type="domain" description="DinB-like" evidence="2">
    <location>
        <begin position="45"/>
        <end position="199"/>
    </location>
</feature>
<dbReference type="KEGG" id="pfer:IRI77_27655"/>
<name>A0A7S7NMU4_PALFE</name>
<feature type="chain" id="PRO_5033032552" evidence="1">
    <location>
        <begin position="31"/>
        <end position="211"/>
    </location>
</feature>
<evidence type="ECO:0000313" key="3">
    <source>
        <dbReference type="EMBL" id="QOY86546.1"/>
    </source>
</evidence>
<evidence type="ECO:0000259" key="2">
    <source>
        <dbReference type="Pfam" id="PF12867"/>
    </source>
</evidence>
<keyword evidence="4" id="KW-1185">Reference proteome</keyword>
<proteinExistence type="predicted"/>
<evidence type="ECO:0000313" key="4">
    <source>
        <dbReference type="Proteomes" id="UP000593892"/>
    </source>
</evidence>
<organism evidence="3 4">
    <name type="scientific">Paludibaculum fermentans</name>
    <dbReference type="NCBI Taxonomy" id="1473598"/>
    <lineage>
        <taxon>Bacteria</taxon>
        <taxon>Pseudomonadati</taxon>
        <taxon>Acidobacteriota</taxon>
        <taxon>Terriglobia</taxon>
        <taxon>Bryobacterales</taxon>
        <taxon>Bryobacteraceae</taxon>
        <taxon>Paludibaculum</taxon>
    </lineage>
</organism>
<accession>A0A7S7NMU4</accession>
<gene>
    <name evidence="3" type="ORF">IRI77_27655</name>
</gene>
<dbReference type="SUPFAM" id="SSF109854">
    <property type="entry name" value="DinB/YfiT-like putative metalloenzymes"/>
    <property type="match status" value="1"/>
</dbReference>
<dbReference type="InterPro" id="IPR024775">
    <property type="entry name" value="DinB-like"/>
</dbReference>
<sequence length="211" mass="23222">MKSHHHWTAAARLGLRGAALMLLTLSVLPAADGLSNSDRQAGIAQLERTRQGVIAATKGLSEAQWKFKAGPERWSVAETLEHIALSEDFFLDMISKKIMQAPAGKPDRDFQATDKLVLQQIADRSHKAQAPGPLSPTGRWSPQETLDHFLKTRARTEDFLKSTGGLRDHVADSPLGQPLDAYQWLLFSSAHSERHTAQMLEVKADPGFPAK</sequence>
<dbReference type="AlphaFoldDB" id="A0A7S7NMU4"/>
<protein>
    <submittedName>
        <fullName evidence="3">DinB family protein</fullName>
    </submittedName>
</protein>
<dbReference type="RefSeq" id="WP_194448215.1">
    <property type="nucleotide sequence ID" value="NZ_CP063849.1"/>
</dbReference>
<dbReference type="EMBL" id="CP063849">
    <property type="protein sequence ID" value="QOY86546.1"/>
    <property type="molecule type" value="Genomic_DNA"/>
</dbReference>
<feature type="signal peptide" evidence="1">
    <location>
        <begin position="1"/>
        <end position="30"/>
    </location>
</feature>
<evidence type="ECO:0000256" key="1">
    <source>
        <dbReference type="SAM" id="SignalP"/>
    </source>
</evidence>
<dbReference type="Gene3D" id="1.20.120.450">
    <property type="entry name" value="dinb family like domain"/>
    <property type="match status" value="1"/>
</dbReference>